<comment type="pathway">
    <text evidence="1">Cofactor biosynthesis; tetrahydrofolate biosynthesis; 2-amino-4-hydroxy-6-hydroxymethyl-7,8-dihydropteridine diphosphate from 7,8-dihydroneopterin triphosphate: step 4/4.</text>
</comment>
<reference evidence="15" key="1">
    <citation type="submission" date="2016-10" db="EMBL/GenBank/DDBJ databases">
        <authorList>
            <person name="Varghese N."/>
            <person name="Submissions S."/>
        </authorList>
    </citation>
    <scope>NUCLEOTIDE SEQUENCE [LARGE SCALE GENOMIC DNA]</scope>
    <source>
        <strain evidence="15">DSM 15282</strain>
    </source>
</reference>
<keyword evidence="8" id="KW-0067">ATP-binding</keyword>
<organism evidence="14 15">
    <name type="scientific">Algoriphagus ornithinivorans</name>
    <dbReference type="NCBI Taxonomy" id="226506"/>
    <lineage>
        <taxon>Bacteria</taxon>
        <taxon>Pseudomonadati</taxon>
        <taxon>Bacteroidota</taxon>
        <taxon>Cytophagia</taxon>
        <taxon>Cytophagales</taxon>
        <taxon>Cyclobacteriaceae</taxon>
        <taxon>Algoriphagus</taxon>
    </lineage>
</organism>
<dbReference type="AlphaFoldDB" id="A0A1I5AAL6"/>
<dbReference type="PANTHER" id="PTHR43071:SF1">
    <property type="entry name" value="2-AMINO-4-HYDROXY-6-HYDROXYMETHYLDIHYDROPTERIDINE PYROPHOSPHOKINASE"/>
    <property type="match status" value="1"/>
</dbReference>
<keyword evidence="15" id="KW-1185">Reference proteome</keyword>
<comment type="function">
    <text evidence="10">Catalyzes the transfer of pyrophosphate from adenosine triphosphate (ATP) to 6-hydroxymethyl-7,8-dihydropterin, an enzymatic step in folate biosynthesis pathway.</text>
</comment>
<evidence type="ECO:0000256" key="9">
    <source>
        <dbReference type="ARBA" id="ARBA00022909"/>
    </source>
</evidence>
<protein>
    <recommendedName>
        <fullName evidence="4">2-amino-4-hydroxy-6-hydroxymethyldihydropteridine pyrophosphokinase</fullName>
        <ecNumber evidence="3">2.7.6.3</ecNumber>
    </recommendedName>
    <alternativeName>
        <fullName evidence="11">6-hydroxymethyl-7,8-dihydropterin pyrophosphokinase</fullName>
    </alternativeName>
    <alternativeName>
        <fullName evidence="12">7,8-dihydro-6-hydroxymethylpterin-pyrophosphokinase</fullName>
    </alternativeName>
</protein>
<sequence>MNNEVVLILGGNLGDTLTLIEEAKKLLLNLGELKGKSSIYRTEAWGNVADQDFLNQVVVISTDLEPLEFLKEIQGIEKVLGRKRVETWGNRTMDIDILYWNQEVIDHENLKVPHPYLQRRKFVLIPLVEILPDQIHPILNQTNSQILEVCPDESLVEILEP</sequence>
<comment type="similarity">
    <text evidence="2">Belongs to the HPPK family.</text>
</comment>
<dbReference type="STRING" id="226506.SAMN04488519_10183"/>
<dbReference type="GO" id="GO:0005524">
    <property type="term" value="F:ATP binding"/>
    <property type="evidence" value="ECO:0007669"/>
    <property type="project" value="UniProtKB-KW"/>
</dbReference>
<evidence type="ECO:0000256" key="12">
    <source>
        <dbReference type="ARBA" id="ARBA00033413"/>
    </source>
</evidence>
<dbReference type="InterPro" id="IPR035907">
    <property type="entry name" value="Hppk_sf"/>
</dbReference>
<evidence type="ECO:0000256" key="1">
    <source>
        <dbReference type="ARBA" id="ARBA00005051"/>
    </source>
</evidence>
<dbReference type="GO" id="GO:0046654">
    <property type="term" value="P:tetrahydrofolate biosynthetic process"/>
    <property type="evidence" value="ECO:0007669"/>
    <property type="project" value="UniProtKB-UniPathway"/>
</dbReference>
<keyword evidence="7 14" id="KW-0418">Kinase</keyword>
<evidence type="ECO:0000313" key="14">
    <source>
        <dbReference type="EMBL" id="SFN59641.1"/>
    </source>
</evidence>
<accession>A0A1I5AAL6</accession>
<dbReference type="Proteomes" id="UP000199564">
    <property type="component" value="Unassembled WGS sequence"/>
</dbReference>
<keyword evidence="9" id="KW-0289">Folate biosynthesis</keyword>
<keyword evidence="6" id="KW-0547">Nucleotide-binding</keyword>
<evidence type="ECO:0000256" key="2">
    <source>
        <dbReference type="ARBA" id="ARBA00005810"/>
    </source>
</evidence>
<proteinExistence type="inferred from homology"/>
<gene>
    <name evidence="14" type="ORF">SAMN04488519_10183</name>
</gene>
<dbReference type="PANTHER" id="PTHR43071">
    <property type="entry name" value="2-AMINO-4-HYDROXY-6-HYDROXYMETHYLDIHYDROPTERIDINE PYROPHOSPHOKINASE"/>
    <property type="match status" value="1"/>
</dbReference>
<name>A0A1I5AAL6_9BACT</name>
<dbReference type="EMBL" id="FOVW01000001">
    <property type="protein sequence ID" value="SFN59641.1"/>
    <property type="molecule type" value="Genomic_DNA"/>
</dbReference>
<dbReference type="Gene3D" id="3.30.70.560">
    <property type="entry name" value="7,8-Dihydro-6-hydroxymethylpterin-pyrophosphokinase HPPK"/>
    <property type="match status" value="1"/>
</dbReference>
<evidence type="ECO:0000256" key="7">
    <source>
        <dbReference type="ARBA" id="ARBA00022777"/>
    </source>
</evidence>
<keyword evidence="5" id="KW-0808">Transferase</keyword>
<evidence type="ECO:0000256" key="5">
    <source>
        <dbReference type="ARBA" id="ARBA00022679"/>
    </source>
</evidence>
<dbReference type="Pfam" id="PF01288">
    <property type="entry name" value="HPPK"/>
    <property type="match status" value="1"/>
</dbReference>
<dbReference type="GO" id="GO:0016301">
    <property type="term" value="F:kinase activity"/>
    <property type="evidence" value="ECO:0007669"/>
    <property type="project" value="UniProtKB-KW"/>
</dbReference>
<evidence type="ECO:0000256" key="4">
    <source>
        <dbReference type="ARBA" id="ARBA00016218"/>
    </source>
</evidence>
<evidence type="ECO:0000256" key="8">
    <source>
        <dbReference type="ARBA" id="ARBA00022840"/>
    </source>
</evidence>
<dbReference type="GO" id="GO:0046656">
    <property type="term" value="P:folic acid biosynthetic process"/>
    <property type="evidence" value="ECO:0007669"/>
    <property type="project" value="UniProtKB-KW"/>
</dbReference>
<evidence type="ECO:0000256" key="6">
    <source>
        <dbReference type="ARBA" id="ARBA00022741"/>
    </source>
</evidence>
<dbReference type="GO" id="GO:0003848">
    <property type="term" value="F:2-amino-4-hydroxy-6-hydroxymethyldihydropteridine diphosphokinase activity"/>
    <property type="evidence" value="ECO:0007669"/>
    <property type="project" value="UniProtKB-EC"/>
</dbReference>
<dbReference type="SUPFAM" id="SSF55083">
    <property type="entry name" value="6-hydroxymethyl-7,8-dihydropterin pyrophosphokinase, HPPK"/>
    <property type="match status" value="1"/>
</dbReference>
<dbReference type="RefSeq" id="WP_091648724.1">
    <property type="nucleotide sequence ID" value="NZ_FOVW01000001.1"/>
</dbReference>
<evidence type="ECO:0000256" key="10">
    <source>
        <dbReference type="ARBA" id="ARBA00029409"/>
    </source>
</evidence>
<evidence type="ECO:0000259" key="13">
    <source>
        <dbReference type="Pfam" id="PF01288"/>
    </source>
</evidence>
<dbReference type="NCBIfam" id="TIGR01498">
    <property type="entry name" value="folK"/>
    <property type="match status" value="1"/>
</dbReference>
<dbReference type="UniPathway" id="UPA00077">
    <property type="reaction ID" value="UER00155"/>
</dbReference>
<evidence type="ECO:0000313" key="15">
    <source>
        <dbReference type="Proteomes" id="UP000199564"/>
    </source>
</evidence>
<dbReference type="EC" id="2.7.6.3" evidence="3"/>
<feature type="domain" description="7,8-dihydro-6-hydroxymethylpterin-pyrophosphokinase" evidence="13">
    <location>
        <begin position="7"/>
        <end position="132"/>
    </location>
</feature>
<evidence type="ECO:0000256" key="11">
    <source>
        <dbReference type="ARBA" id="ARBA00029766"/>
    </source>
</evidence>
<dbReference type="InterPro" id="IPR000550">
    <property type="entry name" value="Hppk"/>
</dbReference>
<dbReference type="CDD" id="cd00483">
    <property type="entry name" value="HPPK"/>
    <property type="match status" value="1"/>
</dbReference>
<evidence type="ECO:0000256" key="3">
    <source>
        <dbReference type="ARBA" id="ARBA00013253"/>
    </source>
</evidence>